<dbReference type="PANTHER" id="PTHR11106">
    <property type="entry name" value="GANGLIOSIDE INDUCED DIFFERENTIATION ASSOCIATED PROTEIN 2-RELATED"/>
    <property type="match status" value="1"/>
</dbReference>
<name>A0ABP0DYZ6_9PEZI</name>
<evidence type="ECO:0000259" key="1">
    <source>
        <dbReference type="PROSITE" id="PS51154"/>
    </source>
</evidence>
<keyword evidence="3" id="KW-1185">Reference proteome</keyword>
<dbReference type="PROSITE" id="PS51154">
    <property type="entry name" value="MACRO"/>
    <property type="match status" value="1"/>
</dbReference>
<dbReference type="Pfam" id="PF01661">
    <property type="entry name" value="Macro"/>
    <property type="match status" value="1"/>
</dbReference>
<reference evidence="2 3" key="1">
    <citation type="submission" date="2024-01" db="EMBL/GenBank/DDBJ databases">
        <authorList>
            <person name="Allen C."/>
            <person name="Tagirdzhanova G."/>
        </authorList>
    </citation>
    <scope>NUCLEOTIDE SEQUENCE [LARGE SCALE GENOMIC DNA]</scope>
    <source>
        <strain evidence="2 3">CBS 119000</strain>
    </source>
</reference>
<organism evidence="2 3">
    <name type="scientific">Sporothrix epigloea</name>
    <dbReference type="NCBI Taxonomy" id="1892477"/>
    <lineage>
        <taxon>Eukaryota</taxon>
        <taxon>Fungi</taxon>
        <taxon>Dikarya</taxon>
        <taxon>Ascomycota</taxon>
        <taxon>Pezizomycotina</taxon>
        <taxon>Sordariomycetes</taxon>
        <taxon>Sordariomycetidae</taxon>
        <taxon>Ophiostomatales</taxon>
        <taxon>Ophiostomataceae</taxon>
        <taxon>Sporothrix</taxon>
    </lineage>
</organism>
<dbReference type="NCBIfam" id="NF001664">
    <property type="entry name" value="PRK00431.1-6"/>
    <property type="match status" value="1"/>
</dbReference>
<dbReference type="SMART" id="SM00506">
    <property type="entry name" value="A1pp"/>
    <property type="match status" value="1"/>
</dbReference>
<dbReference type="Proteomes" id="UP001642502">
    <property type="component" value="Unassembled WGS sequence"/>
</dbReference>
<protein>
    <recommendedName>
        <fullName evidence="1">Macro domain-containing protein</fullName>
    </recommendedName>
</protein>
<accession>A0ABP0DYZ6</accession>
<proteinExistence type="predicted"/>
<dbReference type="InterPro" id="IPR002589">
    <property type="entry name" value="Macro_dom"/>
</dbReference>
<comment type="caution">
    <text evidence="2">The sequence shown here is derived from an EMBL/GenBank/DDBJ whole genome shotgun (WGS) entry which is preliminary data.</text>
</comment>
<dbReference type="EMBL" id="CAWUON010000114">
    <property type="protein sequence ID" value="CAK7273528.1"/>
    <property type="molecule type" value="Genomic_DNA"/>
</dbReference>
<evidence type="ECO:0000313" key="3">
    <source>
        <dbReference type="Proteomes" id="UP001642502"/>
    </source>
</evidence>
<dbReference type="InterPro" id="IPR043472">
    <property type="entry name" value="Macro_dom-like"/>
</dbReference>
<dbReference type="PANTHER" id="PTHR11106:SF27">
    <property type="entry name" value="MACRO DOMAIN-CONTAINING PROTEIN"/>
    <property type="match status" value="1"/>
</dbReference>
<sequence>MFSRQRQLAVDVHELDNLTTLYANKQLIVPGADGEAIPAPFSALSGQFAPSADLNDRVVVWRGDITRLKIDAIVNAANNSLLGGGGVDGAIHAAAGPDLLEECIGLRGCETGDCKITRGYRLPAKHVLHTVGPIYHRRNEEEAQAELVSCYERCMECAVANEVRTVAFCAISTGVYGYPSKAAAVEATRTVRRLLEDERYAGKIDRVVFVTFVQNDVQAYDIALPLAFPPVSEAATEESSTTAAAVSEEAT</sequence>
<evidence type="ECO:0000313" key="2">
    <source>
        <dbReference type="EMBL" id="CAK7273528.1"/>
    </source>
</evidence>
<feature type="domain" description="Macro" evidence="1">
    <location>
        <begin position="45"/>
        <end position="228"/>
    </location>
</feature>
<dbReference type="Gene3D" id="3.40.220.10">
    <property type="entry name" value="Leucine Aminopeptidase, subunit E, domain 1"/>
    <property type="match status" value="1"/>
</dbReference>
<dbReference type="CDD" id="cd02908">
    <property type="entry name" value="Macro_OAADPr_deacetylase"/>
    <property type="match status" value="1"/>
</dbReference>
<gene>
    <name evidence="2" type="ORF">SEPCBS119000_005704</name>
</gene>
<dbReference type="SUPFAM" id="SSF52949">
    <property type="entry name" value="Macro domain-like"/>
    <property type="match status" value="1"/>
</dbReference>